<reference evidence="8 9" key="1">
    <citation type="submission" date="2016-11" db="EMBL/GenBank/DDBJ databases">
        <authorList>
            <person name="Jaros S."/>
            <person name="Januszkiewicz K."/>
            <person name="Wedrychowicz H."/>
        </authorList>
    </citation>
    <scope>NUCLEOTIDE SEQUENCE [LARGE SCALE GENOMIC DNA]</scope>
    <source>
        <strain evidence="8 9">DSM 21864</strain>
    </source>
</reference>
<evidence type="ECO:0000313" key="9">
    <source>
        <dbReference type="Proteomes" id="UP000184080"/>
    </source>
</evidence>
<dbReference type="Pfam" id="PF21982">
    <property type="entry name" value="RecX_HTH1"/>
    <property type="match status" value="1"/>
</dbReference>
<dbReference type="NCBIfam" id="NF001058">
    <property type="entry name" value="PRK00117.4-1"/>
    <property type="match status" value="1"/>
</dbReference>
<dbReference type="STRING" id="1121298.SAMN05444401_3468"/>
<feature type="domain" description="RecX first three-helical" evidence="7">
    <location>
        <begin position="63"/>
        <end position="97"/>
    </location>
</feature>
<evidence type="ECO:0000313" key="8">
    <source>
        <dbReference type="EMBL" id="SHJ61499.1"/>
    </source>
</evidence>
<evidence type="ECO:0000256" key="5">
    <source>
        <dbReference type="HAMAP-Rule" id="MF_01114"/>
    </source>
</evidence>
<dbReference type="InterPro" id="IPR053926">
    <property type="entry name" value="RecX_HTH_1st"/>
</dbReference>
<dbReference type="Proteomes" id="UP000184080">
    <property type="component" value="Unassembled WGS sequence"/>
</dbReference>
<accession>A0A1M6KRB7</accession>
<dbReference type="AlphaFoldDB" id="A0A1M6KRB7"/>
<dbReference type="RefSeq" id="WP_073009611.1">
    <property type="nucleotide sequence ID" value="NZ_FQZO01000006.1"/>
</dbReference>
<dbReference type="InterPro" id="IPR053925">
    <property type="entry name" value="RecX_HTH_3rd"/>
</dbReference>
<keyword evidence="4 5" id="KW-0963">Cytoplasm</keyword>
<evidence type="ECO:0000256" key="3">
    <source>
        <dbReference type="ARBA" id="ARBA00018111"/>
    </source>
</evidence>
<proteinExistence type="inferred from homology"/>
<protein>
    <recommendedName>
        <fullName evidence="3 5">Regulatory protein RecX</fullName>
    </recommendedName>
</protein>
<dbReference type="PANTHER" id="PTHR33602:SF1">
    <property type="entry name" value="REGULATORY PROTEIN RECX FAMILY PROTEIN"/>
    <property type="match status" value="1"/>
</dbReference>
<comment type="similarity">
    <text evidence="2 5">Belongs to the RecX family.</text>
</comment>
<keyword evidence="9" id="KW-1185">Reference proteome</keyword>
<gene>
    <name evidence="5" type="primary">recX</name>
    <name evidence="8" type="ORF">SAMN05444401_3468</name>
</gene>
<organism evidence="8 9">
    <name type="scientific">Clostridium amylolyticum</name>
    <dbReference type="NCBI Taxonomy" id="1121298"/>
    <lineage>
        <taxon>Bacteria</taxon>
        <taxon>Bacillati</taxon>
        <taxon>Bacillota</taxon>
        <taxon>Clostridia</taxon>
        <taxon>Eubacteriales</taxon>
        <taxon>Clostridiaceae</taxon>
        <taxon>Clostridium</taxon>
    </lineage>
</organism>
<dbReference type="Pfam" id="PF21981">
    <property type="entry name" value="RecX_HTH3"/>
    <property type="match status" value="1"/>
</dbReference>
<dbReference type="EMBL" id="FQZO01000006">
    <property type="protein sequence ID" value="SHJ61499.1"/>
    <property type="molecule type" value="Genomic_DNA"/>
</dbReference>
<dbReference type="PANTHER" id="PTHR33602">
    <property type="entry name" value="REGULATORY PROTEIN RECX FAMILY PROTEIN"/>
    <property type="match status" value="1"/>
</dbReference>
<comment type="subcellular location">
    <subcellularLocation>
        <location evidence="1 5">Cytoplasm</location>
    </subcellularLocation>
</comment>
<sequence>MENKITNIEVQKRNKKRVNIYIDEEYKFSCDTEIIYKYNLSKGQHIDLKDLEEIINEDNYLKAKAAAFRIIERSYKTEKEIEDKLIQKGFDKNIVERIKKLLREYDFMNDVKYTQAFIKDNIKNQGNKKIQYNLSKKGVSESLIKRELGKINKEDMEKYATVIAEKKYSQLIKRENDTWKLSNKLTSFLLSKGYEYEMVKAIVRKITNISEYE</sequence>
<evidence type="ECO:0000259" key="7">
    <source>
        <dbReference type="Pfam" id="PF21982"/>
    </source>
</evidence>
<name>A0A1M6KRB7_9CLOT</name>
<dbReference type="Gene3D" id="1.10.10.10">
    <property type="entry name" value="Winged helix-like DNA-binding domain superfamily/Winged helix DNA-binding domain"/>
    <property type="match status" value="3"/>
</dbReference>
<evidence type="ECO:0000259" key="6">
    <source>
        <dbReference type="Pfam" id="PF21981"/>
    </source>
</evidence>
<dbReference type="OrthoDB" id="5421057at2"/>
<dbReference type="GO" id="GO:0005737">
    <property type="term" value="C:cytoplasm"/>
    <property type="evidence" value="ECO:0007669"/>
    <property type="project" value="UniProtKB-SubCell"/>
</dbReference>
<dbReference type="InterPro" id="IPR036388">
    <property type="entry name" value="WH-like_DNA-bd_sf"/>
</dbReference>
<dbReference type="InterPro" id="IPR003783">
    <property type="entry name" value="Regulatory_RecX"/>
</dbReference>
<comment type="function">
    <text evidence="5">Modulates RecA activity.</text>
</comment>
<evidence type="ECO:0000256" key="4">
    <source>
        <dbReference type="ARBA" id="ARBA00022490"/>
    </source>
</evidence>
<dbReference type="HAMAP" id="MF_01114">
    <property type="entry name" value="RecX"/>
    <property type="match status" value="1"/>
</dbReference>
<evidence type="ECO:0000256" key="1">
    <source>
        <dbReference type="ARBA" id="ARBA00004496"/>
    </source>
</evidence>
<feature type="domain" description="RecX third three-helical" evidence="6">
    <location>
        <begin position="160"/>
        <end position="202"/>
    </location>
</feature>
<evidence type="ECO:0000256" key="2">
    <source>
        <dbReference type="ARBA" id="ARBA00009695"/>
    </source>
</evidence>
<dbReference type="GO" id="GO:0006282">
    <property type="term" value="P:regulation of DNA repair"/>
    <property type="evidence" value="ECO:0007669"/>
    <property type="project" value="UniProtKB-UniRule"/>
</dbReference>